<organism evidence="2 3">
    <name type="scientific">Ceratobasidium theobromae</name>
    <dbReference type="NCBI Taxonomy" id="1582974"/>
    <lineage>
        <taxon>Eukaryota</taxon>
        <taxon>Fungi</taxon>
        <taxon>Dikarya</taxon>
        <taxon>Basidiomycota</taxon>
        <taxon>Agaricomycotina</taxon>
        <taxon>Agaricomycetes</taxon>
        <taxon>Cantharellales</taxon>
        <taxon>Ceratobasidiaceae</taxon>
        <taxon>Ceratobasidium</taxon>
    </lineage>
</organism>
<comment type="caution">
    <text evidence="2">The sequence shown here is derived from an EMBL/GenBank/DDBJ whole genome shotgun (WGS) entry which is preliminary data.</text>
</comment>
<feature type="region of interest" description="Disordered" evidence="1">
    <location>
        <begin position="56"/>
        <end position="80"/>
    </location>
</feature>
<evidence type="ECO:0000313" key="2">
    <source>
        <dbReference type="EMBL" id="KAB5596537.1"/>
    </source>
</evidence>
<reference evidence="2 3" key="1">
    <citation type="journal article" date="2019" name="Fungal Biol. Biotechnol.">
        <title>Draft genome sequence of fastidious pathogen Ceratobasidium theobromae, which causes vascular-streak dieback in Theobroma cacao.</title>
        <authorList>
            <person name="Ali S.S."/>
            <person name="Asman A."/>
            <person name="Shao J."/>
            <person name="Firmansyah A.P."/>
            <person name="Susilo A.W."/>
            <person name="Rosmana A."/>
            <person name="McMahon P."/>
            <person name="Junaid M."/>
            <person name="Guest D."/>
            <person name="Kheng T.Y."/>
            <person name="Meinhardt L.W."/>
            <person name="Bailey B.A."/>
        </authorList>
    </citation>
    <scope>NUCLEOTIDE SEQUENCE [LARGE SCALE GENOMIC DNA]</scope>
    <source>
        <strain evidence="2 3">CT2</strain>
    </source>
</reference>
<evidence type="ECO:0000313" key="3">
    <source>
        <dbReference type="Proteomes" id="UP000383932"/>
    </source>
</evidence>
<gene>
    <name evidence="2" type="ORF">CTheo_174</name>
</gene>
<protein>
    <submittedName>
        <fullName evidence="2">Uncharacterized protein</fullName>
    </submittedName>
</protein>
<dbReference type="EMBL" id="SSOP01000001">
    <property type="protein sequence ID" value="KAB5596537.1"/>
    <property type="molecule type" value="Genomic_DNA"/>
</dbReference>
<accession>A0A5N5R1M2</accession>
<sequence>MNTDDLFILAPPHSRPQQSLFQPTSLGLEASFFTMAVHIKLLGSFDYPNSFASHPGDSSLPFSGASPSTPSGALRRQGHP</sequence>
<dbReference type="AlphaFoldDB" id="A0A5N5R1M2"/>
<keyword evidence="3" id="KW-1185">Reference proteome</keyword>
<evidence type="ECO:0000256" key="1">
    <source>
        <dbReference type="SAM" id="MobiDB-lite"/>
    </source>
</evidence>
<proteinExistence type="predicted"/>
<dbReference type="Proteomes" id="UP000383932">
    <property type="component" value="Unassembled WGS sequence"/>
</dbReference>
<name>A0A5N5R1M2_9AGAM</name>